<evidence type="ECO:0000256" key="1">
    <source>
        <dbReference type="ARBA" id="ARBA00004496"/>
    </source>
</evidence>
<dbReference type="InterPro" id="IPR011055">
    <property type="entry name" value="Dup_hybrid_motif"/>
</dbReference>
<dbReference type="SUPFAM" id="SSF51261">
    <property type="entry name" value="Duplicated hybrid motif"/>
    <property type="match status" value="1"/>
</dbReference>
<evidence type="ECO:0000313" key="10">
    <source>
        <dbReference type="Proteomes" id="UP000321089"/>
    </source>
</evidence>
<gene>
    <name evidence="8" type="ORF">CBU02nite_33890</name>
    <name evidence="9" type="ORF">GND98_015435</name>
</gene>
<dbReference type="GO" id="GO:0016301">
    <property type="term" value="F:kinase activity"/>
    <property type="evidence" value="ECO:0007669"/>
    <property type="project" value="UniProtKB-KW"/>
</dbReference>
<evidence type="ECO:0000256" key="2">
    <source>
        <dbReference type="ARBA" id="ARBA00022448"/>
    </source>
</evidence>
<keyword evidence="5" id="KW-0598">Phosphotransferase system</keyword>
<dbReference type="PROSITE" id="PS00371">
    <property type="entry name" value="PTS_EIIA_TYPE_1_HIS"/>
    <property type="match status" value="1"/>
</dbReference>
<reference evidence="8 10" key="1">
    <citation type="submission" date="2019-07" db="EMBL/GenBank/DDBJ databases">
        <title>Whole genome shotgun sequence of Clostridium butyricum NBRC 3858.</title>
        <authorList>
            <person name="Hosoyama A."/>
            <person name="Uohara A."/>
            <person name="Ohji S."/>
            <person name="Ichikawa N."/>
        </authorList>
    </citation>
    <scope>NUCLEOTIDE SEQUENCE [LARGE SCALE GENOMIC DNA]</scope>
    <source>
        <strain evidence="8 10">NBRC 3858</strain>
    </source>
</reference>
<dbReference type="FunFam" id="2.70.70.10:FF:000001">
    <property type="entry name" value="PTS system glucose-specific IIA component"/>
    <property type="match status" value="1"/>
</dbReference>
<protein>
    <submittedName>
        <fullName evidence="8">PTS glucose transporter subunit IIA</fullName>
    </submittedName>
</protein>
<dbReference type="GO" id="GO:0009401">
    <property type="term" value="P:phosphoenolpyruvate-dependent sugar phosphotransferase system"/>
    <property type="evidence" value="ECO:0007669"/>
    <property type="project" value="UniProtKB-KW"/>
</dbReference>
<dbReference type="PANTHER" id="PTHR45008">
    <property type="entry name" value="PTS SYSTEM GLUCOSE-SPECIFIC EIIA COMPONENT"/>
    <property type="match status" value="1"/>
</dbReference>
<dbReference type="EMBL" id="BKBC01000065">
    <property type="protein sequence ID" value="GEQ22883.1"/>
    <property type="molecule type" value="Genomic_DNA"/>
</dbReference>
<evidence type="ECO:0000259" key="7">
    <source>
        <dbReference type="PROSITE" id="PS51093"/>
    </source>
</evidence>
<dbReference type="AlphaFoldDB" id="A0A0Q0ZT29"/>
<evidence type="ECO:0000313" key="9">
    <source>
        <dbReference type="EMBL" id="NAS19209.1"/>
    </source>
</evidence>
<dbReference type="Proteomes" id="UP000474042">
    <property type="component" value="Unassembled WGS sequence"/>
</dbReference>
<sequence>MFGFGKKKEIKAKEFNAVISGKSIDLSEVKDDMFSSRALGKGMAVIPTSDEIVSPCDGKVVMVAETKHAIAIENDEGIQVLIHIGLDTVNLNGKGFEVFCKAGDEVKNGKVIAKVDRDFLRKENISDVTMMVVVEPNGRNIIECNNKQDVQAGSSVLIKYE</sequence>
<dbReference type="NCBIfam" id="TIGR00830">
    <property type="entry name" value="PTBA"/>
    <property type="match status" value="1"/>
</dbReference>
<accession>A0A0Q0ZT29</accession>
<dbReference type="GO" id="GO:0005737">
    <property type="term" value="C:cytoplasm"/>
    <property type="evidence" value="ECO:0007669"/>
    <property type="project" value="UniProtKB-SubCell"/>
</dbReference>
<evidence type="ECO:0000313" key="8">
    <source>
        <dbReference type="EMBL" id="GEQ22883.1"/>
    </source>
</evidence>
<feature type="domain" description="PTS EIIA type-1" evidence="7">
    <location>
        <begin position="31"/>
        <end position="135"/>
    </location>
</feature>
<evidence type="ECO:0000313" key="11">
    <source>
        <dbReference type="Proteomes" id="UP000474042"/>
    </source>
</evidence>
<evidence type="ECO:0000256" key="5">
    <source>
        <dbReference type="ARBA" id="ARBA00022683"/>
    </source>
</evidence>
<dbReference type="InterPro" id="IPR050890">
    <property type="entry name" value="PTS_EIIA_component"/>
</dbReference>
<evidence type="ECO:0000256" key="6">
    <source>
        <dbReference type="ARBA" id="ARBA00022777"/>
    </source>
</evidence>
<dbReference type="RefSeq" id="WP_003413160.1">
    <property type="nucleotide sequence ID" value="NZ_BKBB01000019.1"/>
</dbReference>
<dbReference type="InterPro" id="IPR001127">
    <property type="entry name" value="PTS_EIIA_1_perm"/>
</dbReference>
<reference evidence="9 11" key="2">
    <citation type="submission" date="2020-01" db="EMBL/GenBank/DDBJ databases">
        <title>Genome sequence of a 1,3-propanediol producer, Clostridium butyricum S3.</title>
        <authorList>
            <person name="Zhou J."/>
        </authorList>
    </citation>
    <scope>NUCLEOTIDE SEQUENCE [LARGE SCALE GENOMIC DNA]</scope>
    <source>
        <strain evidence="9 11">S3</strain>
    </source>
</reference>
<evidence type="ECO:0000256" key="3">
    <source>
        <dbReference type="ARBA" id="ARBA00022597"/>
    </source>
</evidence>
<dbReference type="PROSITE" id="PS51093">
    <property type="entry name" value="PTS_EIIA_TYPE_1"/>
    <property type="match status" value="1"/>
</dbReference>
<keyword evidence="6" id="KW-0418">Kinase</keyword>
<name>A0A0Q0ZT29_CLOBU</name>
<organism evidence="8 10">
    <name type="scientific">Clostridium butyricum</name>
    <dbReference type="NCBI Taxonomy" id="1492"/>
    <lineage>
        <taxon>Bacteria</taxon>
        <taxon>Bacillati</taxon>
        <taxon>Bacillota</taxon>
        <taxon>Clostridia</taxon>
        <taxon>Eubacteriales</taxon>
        <taxon>Clostridiaceae</taxon>
        <taxon>Clostridium</taxon>
    </lineage>
</organism>
<keyword evidence="3 8" id="KW-0762">Sugar transport</keyword>
<evidence type="ECO:0000256" key="4">
    <source>
        <dbReference type="ARBA" id="ARBA00022679"/>
    </source>
</evidence>
<proteinExistence type="predicted"/>
<dbReference type="Gene3D" id="2.70.70.10">
    <property type="entry name" value="Glucose Permease (Domain IIA)"/>
    <property type="match status" value="1"/>
</dbReference>
<dbReference type="PANTHER" id="PTHR45008:SF1">
    <property type="entry name" value="PTS SYSTEM GLUCOSE-SPECIFIC EIIA COMPONENT"/>
    <property type="match status" value="1"/>
</dbReference>
<keyword evidence="4" id="KW-0808">Transferase</keyword>
<comment type="caution">
    <text evidence="8">The sequence shown here is derived from an EMBL/GenBank/DDBJ whole genome shotgun (WGS) entry which is preliminary data.</text>
</comment>
<comment type="subcellular location">
    <subcellularLocation>
        <location evidence="1">Cytoplasm</location>
    </subcellularLocation>
</comment>
<keyword evidence="2" id="KW-0813">Transport</keyword>
<dbReference type="Pfam" id="PF00358">
    <property type="entry name" value="PTS_EIIA_1"/>
    <property type="match status" value="1"/>
</dbReference>
<dbReference type="EMBL" id="WOFV02000061">
    <property type="protein sequence ID" value="NAS19209.1"/>
    <property type="molecule type" value="Genomic_DNA"/>
</dbReference>
<dbReference type="Proteomes" id="UP000321089">
    <property type="component" value="Unassembled WGS sequence"/>
</dbReference>